<evidence type="ECO:0000256" key="3">
    <source>
        <dbReference type="SAM" id="MobiDB-lite"/>
    </source>
</evidence>
<feature type="region of interest" description="Disordered" evidence="3">
    <location>
        <begin position="119"/>
        <end position="142"/>
    </location>
</feature>
<sequence length="142" mass="14658">MRVVVVDDHHHVRAGLVELLDAEPDLSVVGESADGAAAVELAHRLLPDVIVMDLHMPTLDGAAAATEILRHRPGTQILILTGAPDGYLAALARAAGVAACLPKSAAPQTLIDTVRALAGPRTTPQARPPLHLESVAGSEDAP</sequence>
<evidence type="ECO:0000313" key="6">
    <source>
        <dbReference type="Proteomes" id="UP001597145"/>
    </source>
</evidence>
<evidence type="ECO:0000313" key="5">
    <source>
        <dbReference type="EMBL" id="MFD1529634.1"/>
    </source>
</evidence>
<protein>
    <submittedName>
        <fullName evidence="5">Response regulator transcription factor</fullName>
    </submittedName>
</protein>
<dbReference type="Proteomes" id="UP001597145">
    <property type="component" value="Unassembled WGS sequence"/>
</dbReference>
<dbReference type="PANTHER" id="PTHR43214:SF43">
    <property type="entry name" value="TWO-COMPONENT RESPONSE REGULATOR"/>
    <property type="match status" value="1"/>
</dbReference>
<organism evidence="5 6">
    <name type="scientific">Pseudonocardia aurantiaca</name>
    <dbReference type="NCBI Taxonomy" id="75290"/>
    <lineage>
        <taxon>Bacteria</taxon>
        <taxon>Bacillati</taxon>
        <taxon>Actinomycetota</taxon>
        <taxon>Actinomycetes</taxon>
        <taxon>Pseudonocardiales</taxon>
        <taxon>Pseudonocardiaceae</taxon>
        <taxon>Pseudonocardia</taxon>
    </lineage>
</organism>
<dbReference type="PROSITE" id="PS50110">
    <property type="entry name" value="RESPONSE_REGULATORY"/>
    <property type="match status" value="1"/>
</dbReference>
<dbReference type="PANTHER" id="PTHR43214">
    <property type="entry name" value="TWO-COMPONENT RESPONSE REGULATOR"/>
    <property type="match status" value="1"/>
</dbReference>
<dbReference type="SUPFAM" id="SSF52172">
    <property type="entry name" value="CheY-like"/>
    <property type="match status" value="1"/>
</dbReference>
<feature type="modified residue" description="4-aspartylphosphate" evidence="2">
    <location>
        <position position="53"/>
    </location>
</feature>
<evidence type="ECO:0000256" key="2">
    <source>
        <dbReference type="PROSITE-ProRule" id="PRU00169"/>
    </source>
</evidence>
<dbReference type="EMBL" id="JBHUCP010000005">
    <property type="protein sequence ID" value="MFD1529634.1"/>
    <property type="molecule type" value="Genomic_DNA"/>
</dbReference>
<keyword evidence="1" id="KW-0238">DNA-binding</keyword>
<keyword evidence="6" id="KW-1185">Reference proteome</keyword>
<evidence type="ECO:0000259" key="4">
    <source>
        <dbReference type="PROSITE" id="PS50110"/>
    </source>
</evidence>
<dbReference type="InterPro" id="IPR058245">
    <property type="entry name" value="NreC/VraR/RcsB-like_REC"/>
</dbReference>
<gene>
    <name evidence="5" type="ORF">ACFSCY_09295</name>
</gene>
<comment type="caution">
    <text evidence="5">The sequence shown here is derived from an EMBL/GenBank/DDBJ whole genome shotgun (WGS) entry which is preliminary data.</text>
</comment>
<dbReference type="InterPro" id="IPR001789">
    <property type="entry name" value="Sig_transdc_resp-reg_receiver"/>
</dbReference>
<dbReference type="SMART" id="SM00448">
    <property type="entry name" value="REC"/>
    <property type="match status" value="1"/>
</dbReference>
<feature type="domain" description="Response regulatory" evidence="4">
    <location>
        <begin position="2"/>
        <end position="118"/>
    </location>
</feature>
<evidence type="ECO:0000256" key="1">
    <source>
        <dbReference type="ARBA" id="ARBA00023125"/>
    </source>
</evidence>
<accession>A0ABW4FI84</accession>
<name>A0ABW4FI84_9PSEU</name>
<dbReference type="InterPro" id="IPR011006">
    <property type="entry name" value="CheY-like_superfamily"/>
</dbReference>
<dbReference type="Gene3D" id="3.40.50.2300">
    <property type="match status" value="1"/>
</dbReference>
<keyword evidence="2" id="KW-0597">Phosphoprotein</keyword>
<reference evidence="6" key="1">
    <citation type="journal article" date="2019" name="Int. J. Syst. Evol. Microbiol.">
        <title>The Global Catalogue of Microorganisms (GCM) 10K type strain sequencing project: providing services to taxonomists for standard genome sequencing and annotation.</title>
        <authorList>
            <consortium name="The Broad Institute Genomics Platform"/>
            <consortium name="The Broad Institute Genome Sequencing Center for Infectious Disease"/>
            <person name="Wu L."/>
            <person name="Ma J."/>
        </authorList>
    </citation>
    <scope>NUCLEOTIDE SEQUENCE [LARGE SCALE GENOMIC DNA]</scope>
    <source>
        <strain evidence="6">JCM 12165</strain>
    </source>
</reference>
<dbReference type="Pfam" id="PF00072">
    <property type="entry name" value="Response_reg"/>
    <property type="match status" value="1"/>
</dbReference>
<dbReference type="CDD" id="cd17535">
    <property type="entry name" value="REC_NarL-like"/>
    <property type="match status" value="1"/>
</dbReference>
<dbReference type="RefSeq" id="WP_343981793.1">
    <property type="nucleotide sequence ID" value="NZ_BAAAJG010000015.1"/>
</dbReference>
<dbReference type="InterPro" id="IPR039420">
    <property type="entry name" value="WalR-like"/>
</dbReference>
<proteinExistence type="predicted"/>